<dbReference type="AlphaFoldDB" id="A0A1F6W1B2"/>
<organism evidence="1 2">
    <name type="scientific">Candidatus Nomurabacteria bacterium RIFCSPHIGHO2_02_FULL_42_19</name>
    <dbReference type="NCBI Taxonomy" id="1801756"/>
    <lineage>
        <taxon>Bacteria</taxon>
        <taxon>Candidatus Nomuraibacteriota</taxon>
    </lineage>
</organism>
<name>A0A1F6W1B2_9BACT</name>
<sequence>MEDTPGQNIEHKDWEKFIPLDKSWIIRMGVLDLVNGRNDIKDFLDQQTDLGDDLLALKRVVAVWNTDEPIDVGESGTLYRILQFISWKMGRDKKFITRGTLTERVKNMPNNPNIVNLNLRELRALPDDTSQRVTAALLSGSEEPIPENIDYEVKITTVEALKHWKKQREGGLVWQAKYDETLQNQAKAFLELQSGIKASFIPVHSEDYCFARVFGYMTKEEGKVKWSKLQGHETPRLDEMEKVIVQAEADEPIDSRDHRVVQAMAMWGVVNKKELNFTPDARKAVNKSWPQFWEFLKEQTKVI</sequence>
<protein>
    <submittedName>
        <fullName evidence="1">Uncharacterized protein</fullName>
    </submittedName>
</protein>
<dbReference type="STRING" id="1801756.A3C67_00740"/>
<evidence type="ECO:0000313" key="1">
    <source>
        <dbReference type="EMBL" id="OGI75602.1"/>
    </source>
</evidence>
<reference evidence="1 2" key="1">
    <citation type="journal article" date="2016" name="Nat. Commun.">
        <title>Thousands of microbial genomes shed light on interconnected biogeochemical processes in an aquifer system.</title>
        <authorList>
            <person name="Anantharaman K."/>
            <person name="Brown C.T."/>
            <person name="Hug L.A."/>
            <person name="Sharon I."/>
            <person name="Castelle C.J."/>
            <person name="Probst A.J."/>
            <person name="Thomas B.C."/>
            <person name="Singh A."/>
            <person name="Wilkins M.J."/>
            <person name="Karaoz U."/>
            <person name="Brodie E.L."/>
            <person name="Williams K.H."/>
            <person name="Hubbard S.S."/>
            <person name="Banfield J.F."/>
        </authorList>
    </citation>
    <scope>NUCLEOTIDE SEQUENCE [LARGE SCALE GENOMIC DNA]</scope>
</reference>
<gene>
    <name evidence="1" type="ORF">A3C67_00740</name>
</gene>
<evidence type="ECO:0000313" key="2">
    <source>
        <dbReference type="Proteomes" id="UP000179275"/>
    </source>
</evidence>
<proteinExistence type="predicted"/>
<accession>A0A1F6W1B2</accession>
<dbReference type="EMBL" id="MFUG01000017">
    <property type="protein sequence ID" value="OGI75602.1"/>
    <property type="molecule type" value="Genomic_DNA"/>
</dbReference>
<comment type="caution">
    <text evidence="1">The sequence shown here is derived from an EMBL/GenBank/DDBJ whole genome shotgun (WGS) entry which is preliminary data.</text>
</comment>
<dbReference type="Proteomes" id="UP000179275">
    <property type="component" value="Unassembled WGS sequence"/>
</dbReference>